<evidence type="ECO:0000256" key="1">
    <source>
        <dbReference type="SAM" id="MobiDB-lite"/>
    </source>
</evidence>
<organism evidence="2 3">
    <name type="scientific">Streptomyces achromogenes</name>
    <dbReference type="NCBI Taxonomy" id="67255"/>
    <lineage>
        <taxon>Bacteria</taxon>
        <taxon>Bacillati</taxon>
        <taxon>Actinomycetota</taxon>
        <taxon>Actinomycetes</taxon>
        <taxon>Kitasatosporales</taxon>
        <taxon>Streptomycetaceae</taxon>
        <taxon>Streptomyces</taxon>
    </lineage>
</organism>
<feature type="compositionally biased region" description="Basic and acidic residues" evidence="1">
    <location>
        <begin position="8"/>
        <end position="25"/>
    </location>
</feature>
<feature type="region of interest" description="Disordered" evidence="1">
    <location>
        <begin position="1"/>
        <end position="106"/>
    </location>
</feature>
<proteinExistence type="predicted"/>
<name>A0ABZ1L088_STRAH</name>
<gene>
    <name evidence="2" type="ORF">OG350_34330</name>
</gene>
<protein>
    <submittedName>
        <fullName evidence="2">Uncharacterized protein</fullName>
    </submittedName>
</protein>
<feature type="compositionally biased region" description="Basic and acidic residues" evidence="1">
    <location>
        <begin position="53"/>
        <end position="63"/>
    </location>
</feature>
<dbReference type="Proteomes" id="UP001622557">
    <property type="component" value="Chromosome"/>
</dbReference>
<accession>A0ABZ1L088</accession>
<sequence length="106" mass="10872">MLAMVGHPGDERALHGEAAGRRAGDPQRPSGLERAVGQVPVEAGRDAGPADQVEGHGEREADGARPVPSGRQGEERHGDEDADHRLLAGGPGRAAADGVVSEISED</sequence>
<dbReference type="EMBL" id="CP108164">
    <property type="protein sequence ID" value="WTQ85071.1"/>
    <property type="molecule type" value="Genomic_DNA"/>
</dbReference>
<evidence type="ECO:0000313" key="2">
    <source>
        <dbReference type="EMBL" id="WTQ85071.1"/>
    </source>
</evidence>
<reference evidence="2 3" key="1">
    <citation type="submission" date="2022-10" db="EMBL/GenBank/DDBJ databases">
        <title>The complete genomes of actinobacterial strains from the NBC collection.</title>
        <authorList>
            <person name="Joergensen T.S."/>
            <person name="Alvarez Arevalo M."/>
            <person name="Sterndorff E.B."/>
            <person name="Faurdal D."/>
            <person name="Vuksanovic O."/>
            <person name="Mourched A.-S."/>
            <person name="Charusanti P."/>
            <person name="Shaw S."/>
            <person name="Blin K."/>
            <person name="Weber T."/>
        </authorList>
    </citation>
    <scope>NUCLEOTIDE SEQUENCE [LARGE SCALE GENOMIC DNA]</scope>
    <source>
        <strain evidence="2 3">NBC_00156</strain>
    </source>
</reference>
<keyword evidence="3" id="KW-1185">Reference proteome</keyword>
<feature type="compositionally biased region" description="Basic and acidic residues" evidence="1">
    <location>
        <begin position="72"/>
        <end position="86"/>
    </location>
</feature>
<evidence type="ECO:0000313" key="3">
    <source>
        <dbReference type="Proteomes" id="UP001622557"/>
    </source>
</evidence>